<dbReference type="Proteomes" id="UP000807769">
    <property type="component" value="Unassembled WGS sequence"/>
</dbReference>
<comment type="caution">
    <text evidence="1">The sequence shown here is derived from an EMBL/GenBank/DDBJ whole genome shotgun (WGS) entry which is preliminary data.</text>
</comment>
<keyword evidence="2" id="KW-1185">Reference proteome</keyword>
<dbReference type="AlphaFoldDB" id="A0A9P7JI95"/>
<proteinExistence type="predicted"/>
<name>A0A9P7JI95_9AGAM</name>
<dbReference type="GeneID" id="64624177"/>
<evidence type="ECO:0000313" key="2">
    <source>
        <dbReference type="Proteomes" id="UP000807769"/>
    </source>
</evidence>
<sequence length="134" mass="15753">MKNHEYEAHQEHNVYYPFVDRDEWELAKFLSNNLNQGQITCFLKLSWVSSLMTMSEAQKLPAYKSALQLLTFIDTLPKGPKWHCTMIQTEGYITTHPVHLIWHNALEVTQHIFGNLAFTNNMEFDPYEIYDNGE</sequence>
<dbReference type="EMBL" id="JABBWG010000003">
    <property type="protein sequence ID" value="KAG1824634.1"/>
    <property type="molecule type" value="Genomic_DNA"/>
</dbReference>
<reference evidence="1" key="1">
    <citation type="journal article" date="2020" name="New Phytol.">
        <title>Comparative genomics reveals dynamic genome evolution in host specialist ectomycorrhizal fungi.</title>
        <authorList>
            <person name="Lofgren L.A."/>
            <person name="Nguyen N.H."/>
            <person name="Vilgalys R."/>
            <person name="Ruytinx J."/>
            <person name="Liao H.L."/>
            <person name="Branco S."/>
            <person name="Kuo A."/>
            <person name="LaButti K."/>
            <person name="Lipzen A."/>
            <person name="Andreopoulos W."/>
            <person name="Pangilinan J."/>
            <person name="Riley R."/>
            <person name="Hundley H."/>
            <person name="Na H."/>
            <person name="Barry K."/>
            <person name="Grigoriev I.V."/>
            <person name="Stajich J.E."/>
            <person name="Kennedy P.G."/>
        </authorList>
    </citation>
    <scope>NUCLEOTIDE SEQUENCE</scope>
    <source>
        <strain evidence="1">MN1</strain>
    </source>
</reference>
<organism evidence="1 2">
    <name type="scientific">Suillus subaureus</name>
    <dbReference type="NCBI Taxonomy" id="48587"/>
    <lineage>
        <taxon>Eukaryota</taxon>
        <taxon>Fungi</taxon>
        <taxon>Dikarya</taxon>
        <taxon>Basidiomycota</taxon>
        <taxon>Agaricomycotina</taxon>
        <taxon>Agaricomycetes</taxon>
        <taxon>Agaricomycetidae</taxon>
        <taxon>Boletales</taxon>
        <taxon>Suillineae</taxon>
        <taxon>Suillaceae</taxon>
        <taxon>Suillus</taxon>
    </lineage>
</organism>
<dbReference type="OrthoDB" id="2688393at2759"/>
<dbReference type="Pfam" id="PF18759">
    <property type="entry name" value="Plavaka"/>
    <property type="match status" value="1"/>
</dbReference>
<dbReference type="RefSeq" id="XP_041198351.1">
    <property type="nucleotide sequence ID" value="XM_041330160.1"/>
</dbReference>
<evidence type="ECO:0000313" key="1">
    <source>
        <dbReference type="EMBL" id="KAG1824634.1"/>
    </source>
</evidence>
<gene>
    <name evidence="1" type="ORF">BJ212DRAFT_1261153</name>
</gene>
<protein>
    <submittedName>
        <fullName evidence="1">Uncharacterized protein</fullName>
    </submittedName>
</protein>
<accession>A0A9P7JI95</accession>
<dbReference type="InterPro" id="IPR041078">
    <property type="entry name" value="Plavaka"/>
</dbReference>